<keyword evidence="11 12" id="KW-0030">Aminoacyl-tRNA synthetase</keyword>
<dbReference type="InterPro" id="IPR015803">
    <property type="entry name" value="Cys-tRNA-ligase"/>
</dbReference>
<comment type="catalytic activity">
    <reaction evidence="12">
        <text>tRNA(Cys) + L-cysteine + ATP = L-cysteinyl-tRNA(Cys) + AMP + diphosphate</text>
        <dbReference type="Rhea" id="RHEA:17773"/>
        <dbReference type="Rhea" id="RHEA-COMP:9661"/>
        <dbReference type="Rhea" id="RHEA-COMP:9679"/>
        <dbReference type="ChEBI" id="CHEBI:30616"/>
        <dbReference type="ChEBI" id="CHEBI:33019"/>
        <dbReference type="ChEBI" id="CHEBI:35235"/>
        <dbReference type="ChEBI" id="CHEBI:78442"/>
        <dbReference type="ChEBI" id="CHEBI:78517"/>
        <dbReference type="ChEBI" id="CHEBI:456215"/>
        <dbReference type="EC" id="6.1.1.16"/>
    </reaction>
</comment>
<dbReference type="EC" id="6.1.1.16" evidence="12"/>
<keyword evidence="7 12" id="KW-0547">Nucleotide-binding</keyword>
<feature type="binding site" evidence="12">
    <location>
        <position position="270"/>
    </location>
    <ligand>
        <name>ATP</name>
        <dbReference type="ChEBI" id="CHEBI:30616"/>
    </ligand>
</feature>
<keyword evidence="10 12" id="KW-0648">Protein biosynthesis</keyword>
<dbReference type="Pfam" id="PF09190">
    <property type="entry name" value="DALR_2"/>
    <property type="match status" value="1"/>
</dbReference>
<dbReference type="Gene3D" id="1.20.120.1910">
    <property type="entry name" value="Cysteine-tRNA ligase, C-terminal anti-codon recognition domain"/>
    <property type="match status" value="1"/>
</dbReference>
<feature type="short sequence motif" description="'KMSKS' region" evidence="12">
    <location>
        <begin position="267"/>
        <end position="271"/>
    </location>
</feature>
<evidence type="ECO:0000256" key="2">
    <source>
        <dbReference type="ARBA" id="ARBA00005594"/>
    </source>
</evidence>
<dbReference type="InterPro" id="IPR032678">
    <property type="entry name" value="tRNA-synt_1_cat_dom"/>
</dbReference>
<dbReference type="InterPro" id="IPR024909">
    <property type="entry name" value="Cys-tRNA/MSH_ligase"/>
</dbReference>
<evidence type="ECO:0000256" key="3">
    <source>
        <dbReference type="ARBA" id="ARBA00011245"/>
    </source>
</evidence>
<evidence type="ECO:0000256" key="4">
    <source>
        <dbReference type="ARBA" id="ARBA00022490"/>
    </source>
</evidence>
<proteinExistence type="inferred from homology"/>
<evidence type="ECO:0000256" key="5">
    <source>
        <dbReference type="ARBA" id="ARBA00022598"/>
    </source>
</evidence>
<dbReference type="EMBL" id="BAABKY010000005">
    <property type="protein sequence ID" value="GAA5081459.1"/>
    <property type="molecule type" value="Genomic_DNA"/>
</dbReference>
<dbReference type="InterPro" id="IPR015273">
    <property type="entry name" value="Cys-tRNA-synt_Ia_DALR"/>
</dbReference>
<keyword evidence="4 12" id="KW-0963">Cytoplasm</keyword>
<dbReference type="PANTHER" id="PTHR10890:SF3">
    <property type="entry name" value="CYSTEINE--TRNA LIGASE, CYTOPLASMIC"/>
    <property type="match status" value="1"/>
</dbReference>
<keyword evidence="9 12" id="KW-0067">ATP-binding</keyword>
<evidence type="ECO:0000256" key="1">
    <source>
        <dbReference type="ARBA" id="ARBA00004496"/>
    </source>
</evidence>
<feature type="binding site" evidence="12">
    <location>
        <position position="209"/>
    </location>
    <ligand>
        <name>Zn(2+)</name>
        <dbReference type="ChEBI" id="CHEBI:29105"/>
    </ligand>
</feature>
<name>A0ABP9LNM6_9GAMM</name>
<dbReference type="Gene3D" id="3.40.50.620">
    <property type="entry name" value="HUPs"/>
    <property type="match status" value="1"/>
</dbReference>
<gene>
    <name evidence="12" type="primary">cysS</name>
    <name evidence="14" type="ORF">GCM10025759_31800</name>
</gene>
<dbReference type="NCBIfam" id="TIGR00435">
    <property type="entry name" value="cysS"/>
    <property type="match status" value="1"/>
</dbReference>
<evidence type="ECO:0000256" key="7">
    <source>
        <dbReference type="ARBA" id="ARBA00022741"/>
    </source>
</evidence>
<comment type="cofactor">
    <cofactor evidence="12">
        <name>Zn(2+)</name>
        <dbReference type="ChEBI" id="CHEBI:29105"/>
    </cofactor>
    <text evidence="12">Binds 1 zinc ion per subunit.</text>
</comment>
<comment type="subcellular location">
    <subcellularLocation>
        <location evidence="1 12">Cytoplasm</location>
    </subcellularLocation>
</comment>
<evidence type="ECO:0000256" key="12">
    <source>
        <dbReference type="HAMAP-Rule" id="MF_00041"/>
    </source>
</evidence>
<evidence type="ECO:0000259" key="13">
    <source>
        <dbReference type="SMART" id="SM00840"/>
    </source>
</evidence>
<evidence type="ECO:0000313" key="15">
    <source>
        <dbReference type="Proteomes" id="UP001501083"/>
    </source>
</evidence>
<accession>A0ABP9LNM6</accession>
<dbReference type="SUPFAM" id="SSF47323">
    <property type="entry name" value="Anticodon-binding domain of a subclass of class I aminoacyl-tRNA synthetases"/>
    <property type="match status" value="2"/>
</dbReference>
<dbReference type="CDD" id="cd00672">
    <property type="entry name" value="CysRS_core"/>
    <property type="match status" value="1"/>
</dbReference>
<keyword evidence="15" id="KW-1185">Reference proteome</keyword>
<dbReference type="SUPFAM" id="SSF52374">
    <property type="entry name" value="Nucleotidylyl transferase"/>
    <property type="match status" value="1"/>
</dbReference>
<evidence type="ECO:0000256" key="11">
    <source>
        <dbReference type="ARBA" id="ARBA00023146"/>
    </source>
</evidence>
<dbReference type="InterPro" id="IPR014729">
    <property type="entry name" value="Rossmann-like_a/b/a_fold"/>
</dbReference>
<feature type="domain" description="Cysteinyl-tRNA synthetase class Ia DALR" evidence="13">
    <location>
        <begin position="339"/>
        <end position="457"/>
    </location>
</feature>
<dbReference type="Pfam" id="PF01406">
    <property type="entry name" value="tRNA-synt_1e"/>
    <property type="match status" value="1"/>
</dbReference>
<dbReference type="SMART" id="SM00840">
    <property type="entry name" value="DALR_2"/>
    <property type="match status" value="1"/>
</dbReference>
<keyword evidence="8 12" id="KW-0862">Zinc</keyword>
<feature type="short sequence motif" description="'HIGH' region" evidence="12">
    <location>
        <begin position="31"/>
        <end position="41"/>
    </location>
</feature>
<protein>
    <recommendedName>
        <fullName evidence="12">Cysteine--tRNA ligase</fullName>
        <ecNumber evidence="12">6.1.1.16</ecNumber>
    </recommendedName>
    <alternativeName>
        <fullName evidence="12">Cysteinyl-tRNA synthetase</fullName>
        <shortName evidence="12">CysRS</shortName>
    </alternativeName>
</protein>
<dbReference type="PANTHER" id="PTHR10890">
    <property type="entry name" value="CYSTEINYL-TRNA SYNTHETASE"/>
    <property type="match status" value="1"/>
</dbReference>
<dbReference type="Proteomes" id="UP001501083">
    <property type="component" value="Unassembled WGS sequence"/>
</dbReference>
<comment type="subunit">
    <text evidence="3 12">Monomer.</text>
</comment>
<evidence type="ECO:0000256" key="8">
    <source>
        <dbReference type="ARBA" id="ARBA00022833"/>
    </source>
</evidence>
<dbReference type="InterPro" id="IPR009080">
    <property type="entry name" value="tRNAsynth_Ia_anticodon-bd"/>
</dbReference>
<reference evidence="15" key="1">
    <citation type="journal article" date="2019" name="Int. J. Syst. Evol. Microbiol.">
        <title>The Global Catalogue of Microorganisms (GCM) 10K type strain sequencing project: providing services to taxonomists for standard genome sequencing and annotation.</title>
        <authorList>
            <consortium name="The Broad Institute Genomics Platform"/>
            <consortium name="The Broad Institute Genome Sequencing Center for Infectious Disease"/>
            <person name="Wu L."/>
            <person name="Ma J."/>
        </authorList>
    </citation>
    <scope>NUCLEOTIDE SEQUENCE [LARGE SCALE GENOMIC DNA]</scope>
    <source>
        <strain evidence="15">JCM 19212</strain>
    </source>
</reference>
<comment type="similarity">
    <text evidence="2 12">Belongs to the class-I aminoacyl-tRNA synthetase family.</text>
</comment>
<keyword evidence="6 12" id="KW-0479">Metal-binding</keyword>
<feature type="binding site" evidence="12">
    <location>
        <position position="238"/>
    </location>
    <ligand>
        <name>Zn(2+)</name>
        <dbReference type="ChEBI" id="CHEBI:29105"/>
    </ligand>
</feature>
<evidence type="ECO:0000256" key="9">
    <source>
        <dbReference type="ARBA" id="ARBA00022840"/>
    </source>
</evidence>
<evidence type="ECO:0000256" key="10">
    <source>
        <dbReference type="ARBA" id="ARBA00022917"/>
    </source>
</evidence>
<feature type="binding site" evidence="12">
    <location>
        <position position="29"/>
    </location>
    <ligand>
        <name>Zn(2+)</name>
        <dbReference type="ChEBI" id="CHEBI:29105"/>
    </ligand>
</feature>
<evidence type="ECO:0000256" key="6">
    <source>
        <dbReference type="ARBA" id="ARBA00022723"/>
    </source>
</evidence>
<dbReference type="RefSeq" id="WP_233264254.1">
    <property type="nucleotide sequence ID" value="NZ_BAABKY010000005.1"/>
</dbReference>
<feature type="binding site" evidence="12">
    <location>
        <position position="234"/>
    </location>
    <ligand>
        <name>Zn(2+)</name>
        <dbReference type="ChEBI" id="CHEBI:29105"/>
    </ligand>
</feature>
<comment type="caution">
    <text evidence="14">The sequence shown here is derived from an EMBL/GenBank/DDBJ whole genome shotgun (WGS) entry which is preliminary data.</text>
</comment>
<evidence type="ECO:0000313" key="14">
    <source>
        <dbReference type="EMBL" id="GAA5081459.1"/>
    </source>
</evidence>
<dbReference type="PRINTS" id="PR00983">
    <property type="entry name" value="TRNASYNTHCYS"/>
</dbReference>
<keyword evidence="5 12" id="KW-0436">Ligase</keyword>
<dbReference type="HAMAP" id="MF_00041">
    <property type="entry name" value="Cys_tRNA_synth"/>
    <property type="match status" value="1"/>
</dbReference>
<organism evidence="14 15">
    <name type="scientific">Lysobacter panacisoli</name>
    <dbReference type="NCBI Taxonomy" id="1255263"/>
    <lineage>
        <taxon>Bacteria</taxon>
        <taxon>Pseudomonadati</taxon>
        <taxon>Pseudomonadota</taxon>
        <taxon>Gammaproteobacteria</taxon>
        <taxon>Lysobacterales</taxon>
        <taxon>Lysobacteraceae</taxon>
        <taxon>Lysobacter</taxon>
    </lineage>
</organism>
<sequence>MSLHLFNSLTRRVEPFLPLDPARPTMYVCGPTVYNYVHIGNARGPVVFGVLAELLRRRFGALAYARNITDVDDKINNAAREQRVPISDITSRFATAYREDMAALGVKPPDLEPEATAHIGQIIAMIERLIEAGHAYAAEGHALFSVASFPQYGKLSRRDTDELLAGARVDVAPYKRDPGDFVLWKPSTDDLPGWDSPWGRGRPGWHIECSAMAEAHLGETIDIHAGGVDLQFPHHENEIAQSECAHGGRVFARFWLHNGMLNFGGAKMAKSVGNIQRVHDLVREYPPEALRYALLSAHYRQPLEWSDALIEQSIRTLDRLYGTLRDLADVAATAEIPAGIEAALDDDLNTPQVLAEIARIAGEARKLLSRIEHLKISITPLNQIEASIVRSNDDLIAPLGMSFPHAGNGMLDAMDLRERLENYLRTPSARPFADLKRELLGAGLALGLLQQDPAAWFARGASNDDDGRIQALIDERIAAKKARDFVRADAIRDQLAAEGILLEDTPQGVRWKRA</sequence>